<evidence type="ECO:0000313" key="3">
    <source>
        <dbReference type="Proteomes" id="UP000280685"/>
    </source>
</evidence>
<feature type="region of interest" description="Disordered" evidence="1">
    <location>
        <begin position="1"/>
        <end position="22"/>
    </location>
</feature>
<proteinExistence type="predicted"/>
<sequence length="431" mass="47112">MHTIGGPASGPNKDDDSADQIKEQNELLAELSDTIDHLATGCEILNLRLEGLTKNPDALPTKLEHKVLGHVVQDAAEDFGREMAIRDGESGEVDRNMELLRAEIISLKRKPDGYNEGTGAARQPMPAPAVGLISHKRARFDLDFPPHPQASPFTSKMKSEQDDQNGNNGARPTTPLRSMRAFPAAPPVLNPNGIHFQPQLPSTQFGPMTQTYIPPVSDFLFRFSHRTGDRVVFDVTGQDIPLCQMGGYALQGGYMMGPQGPVVSSPAGVTMPAMPAMPAMPGAGMPAMGMFGPQGGPIPPSFPGAGIAYSRMQPGMNPLMQMPNGHGHQAFPGSPTPGAQPPHVHFEPALGIGLTQSERLAADIEHAKQEGCFEPQDFMPANRDPYKEWWVEEVDGHWGLYQRRQIDRLKHKWYVRDGWFYAKRLEAPPDV</sequence>
<organism evidence="2 3">
    <name type="scientific">Podospora comata</name>
    <dbReference type="NCBI Taxonomy" id="48703"/>
    <lineage>
        <taxon>Eukaryota</taxon>
        <taxon>Fungi</taxon>
        <taxon>Dikarya</taxon>
        <taxon>Ascomycota</taxon>
        <taxon>Pezizomycotina</taxon>
        <taxon>Sordariomycetes</taxon>
        <taxon>Sordariomycetidae</taxon>
        <taxon>Sordariales</taxon>
        <taxon>Podosporaceae</taxon>
        <taxon>Podospora</taxon>
    </lineage>
</organism>
<dbReference type="Proteomes" id="UP000280685">
    <property type="component" value="Chromosome 7"/>
</dbReference>
<reference evidence="2" key="1">
    <citation type="submission" date="2018-02" db="EMBL/GenBank/DDBJ databases">
        <authorList>
            <person name="Silar P."/>
        </authorList>
    </citation>
    <scope>NUCLEOTIDE SEQUENCE [LARGE SCALE GENOMIC DNA]</scope>
    <source>
        <strain evidence="2">T</strain>
    </source>
</reference>
<keyword evidence="3" id="KW-1185">Reference proteome</keyword>
<name>A0ABY6SLP7_PODCO</name>
<protein>
    <submittedName>
        <fullName evidence="2">Uncharacterized protein</fullName>
    </submittedName>
</protein>
<accession>A0ABY6SLP7</accession>
<evidence type="ECO:0000256" key="1">
    <source>
        <dbReference type="SAM" id="MobiDB-lite"/>
    </source>
</evidence>
<evidence type="ECO:0000313" key="2">
    <source>
        <dbReference type="EMBL" id="VBB86515.1"/>
    </source>
</evidence>
<feature type="region of interest" description="Disordered" evidence="1">
    <location>
        <begin position="141"/>
        <end position="176"/>
    </location>
</feature>
<dbReference type="EMBL" id="LR026970">
    <property type="protein sequence ID" value="VBB86515.1"/>
    <property type="molecule type" value="Genomic_DNA"/>
</dbReference>
<feature type="compositionally biased region" description="Basic and acidic residues" evidence="1">
    <location>
        <begin position="12"/>
        <end position="22"/>
    </location>
</feature>
<gene>
    <name evidence="2" type="ORF">PODCO_705300</name>
</gene>